<feature type="region of interest" description="Disordered" evidence="1">
    <location>
        <begin position="82"/>
        <end position="102"/>
    </location>
</feature>
<evidence type="ECO:0000256" key="1">
    <source>
        <dbReference type="SAM" id="MobiDB-lite"/>
    </source>
</evidence>
<name>A0AAQ3P9R2_VIGMU</name>
<proteinExistence type="predicted"/>
<accession>A0AAQ3P9R2</accession>
<evidence type="ECO:0000313" key="2">
    <source>
        <dbReference type="EMBL" id="WVZ23062.1"/>
    </source>
</evidence>
<reference evidence="2 3" key="1">
    <citation type="journal article" date="2023" name="Life. Sci Alliance">
        <title>Evolutionary insights into 3D genome organization and epigenetic landscape of Vigna mungo.</title>
        <authorList>
            <person name="Junaid A."/>
            <person name="Singh B."/>
            <person name="Bhatia S."/>
        </authorList>
    </citation>
    <scope>NUCLEOTIDE SEQUENCE [LARGE SCALE GENOMIC DNA]</scope>
    <source>
        <strain evidence="2">Urdbean</strain>
    </source>
</reference>
<organism evidence="2 3">
    <name type="scientific">Vigna mungo</name>
    <name type="common">Black gram</name>
    <name type="synonym">Phaseolus mungo</name>
    <dbReference type="NCBI Taxonomy" id="3915"/>
    <lineage>
        <taxon>Eukaryota</taxon>
        <taxon>Viridiplantae</taxon>
        <taxon>Streptophyta</taxon>
        <taxon>Embryophyta</taxon>
        <taxon>Tracheophyta</taxon>
        <taxon>Spermatophyta</taxon>
        <taxon>Magnoliopsida</taxon>
        <taxon>eudicotyledons</taxon>
        <taxon>Gunneridae</taxon>
        <taxon>Pentapetalae</taxon>
        <taxon>rosids</taxon>
        <taxon>fabids</taxon>
        <taxon>Fabales</taxon>
        <taxon>Fabaceae</taxon>
        <taxon>Papilionoideae</taxon>
        <taxon>50 kb inversion clade</taxon>
        <taxon>NPAAA clade</taxon>
        <taxon>indigoferoid/millettioid clade</taxon>
        <taxon>Phaseoleae</taxon>
        <taxon>Vigna</taxon>
    </lineage>
</organism>
<evidence type="ECO:0000313" key="3">
    <source>
        <dbReference type="Proteomes" id="UP001374535"/>
    </source>
</evidence>
<sequence>QFAASNKNSAATVIRSIRPKIVCKASPRGTTTILQRGFHLNQRPRRLPIEPQMFQRTRCVSSVWDACACAARKCSEAPLSLLRAKPGQPSNGAGGSGSGVKI</sequence>
<dbReference type="AlphaFoldDB" id="A0AAQ3P9R2"/>
<feature type="compositionally biased region" description="Gly residues" evidence="1">
    <location>
        <begin position="92"/>
        <end position="102"/>
    </location>
</feature>
<gene>
    <name evidence="2" type="ORF">V8G54_001606</name>
</gene>
<dbReference type="Proteomes" id="UP001374535">
    <property type="component" value="Chromosome 1"/>
</dbReference>
<dbReference type="EMBL" id="CP144700">
    <property type="protein sequence ID" value="WVZ23062.1"/>
    <property type="molecule type" value="Genomic_DNA"/>
</dbReference>
<protein>
    <submittedName>
        <fullName evidence="2">Uncharacterized protein</fullName>
    </submittedName>
</protein>
<keyword evidence="3" id="KW-1185">Reference proteome</keyword>
<feature type="non-terminal residue" evidence="2">
    <location>
        <position position="1"/>
    </location>
</feature>